<dbReference type="InterPro" id="IPR040690">
    <property type="entry name" value="FtsX_ECD"/>
</dbReference>
<dbReference type="GO" id="GO:0005886">
    <property type="term" value="C:plasma membrane"/>
    <property type="evidence" value="ECO:0007669"/>
    <property type="project" value="UniProtKB-SubCell"/>
</dbReference>
<comment type="subcellular location">
    <subcellularLocation>
        <location evidence="1">Cell membrane</location>
        <topology evidence="1">Multi-pass membrane protein</topology>
    </subcellularLocation>
</comment>
<dbReference type="eggNOG" id="COG2177">
    <property type="taxonomic scope" value="Bacteria"/>
</dbReference>
<dbReference type="AlphaFoldDB" id="W6RXW9"/>
<keyword evidence="6 12" id="KW-0812">Transmembrane</keyword>
<feature type="transmembrane region" description="Helical" evidence="12">
    <location>
        <begin position="230"/>
        <end position="256"/>
    </location>
</feature>
<dbReference type="InterPro" id="IPR004513">
    <property type="entry name" value="FtsX"/>
</dbReference>
<comment type="similarity">
    <text evidence="2 10">Belongs to the ABC-4 integral membrane protein family. FtsX subfamily.</text>
</comment>
<gene>
    <name evidence="15" type="ORF">CM240_2364</name>
</gene>
<evidence type="ECO:0000256" key="10">
    <source>
        <dbReference type="PIRNR" id="PIRNR003097"/>
    </source>
</evidence>
<dbReference type="PIRSF" id="PIRSF003097">
    <property type="entry name" value="FtsX"/>
    <property type="match status" value="1"/>
</dbReference>
<feature type="transmembrane region" description="Helical" evidence="12">
    <location>
        <begin position="183"/>
        <end position="209"/>
    </location>
</feature>
<evidence type="ECO:0000256" key="11">
    <source>
        <dbReference type="SAM" id="Coils"/>
    </source>
</evidence>
<organism evidence="15 16">
    <name type="scientific">Clostridium bornimense</name>
    <dbReference type="NCBI Taxonomy" id="1216932"/>
    <lineage>
        <taxon>Bacteria</taxon>
        <taxon>Bacillati</taxon>
        <taxon>Bacillota</taxon>
        <taxon>Clostridia</taxon>
        <taxon>Eubacteriales</taxon>
        <taxon>Clostridiaceae</taxon>
        <taxon>Clostridium</taxon>
    </lineage>
</organism>
<keyword evidence="16" id="KW-1185">Reference proteome</keyword>
<evidence type="ECO:0000256" key="4">
    <source>
        <dbReference type="ARBA" id="ARBA00022475"/>
    </source>
</evidence>
<evidence type="ECO:0000256" key="1">
    <source>
        <dbReference type="ARBA" id="ARBA00004651"/>
    </source>
</evidence>
<reference evidence="15 16" key="1">
    <citation type="submission" date="2013-11" db="EMBL/GenBank/DDBJ databases">
        <title>Complete genome sequence of Clostridum sp. M2/40.</title>
        <authorList>
            <person name="Wibberg D."/>
            <person name="Puehler A."/>
            <person name="Schlueter A."/>
        </authorList>
    </citation>
    <scope>NUCLEOTIDE SEQUENCE [LARGE SCALE GENOMIC DNA]</scope>
    <source>
        <strain evidence="16">M2/40</strain>
    </source>
</reference>
<evidence type="ECO:0000256" key="6">
    <source>
        <dbReference type="ARBA" id="ARBA00022692"/>
    </source>
</evidence>
<name>W6RXW9_9CLOT</name>
<dbReference type="Gene3D" id="3.30.70.3040">
    <property type="match status" value="1"/>
</dbReference>
<dbReference type="STRING" id="1216932.CM240_2364"/>
<dbReference type="Pfam" id="PF18075">
    <property type="entry name" value="FtsX_ECD"/>
    <property type="match status" value="1"/>
</dbReference>
<evidence type="ECO:0000313" key="15">
    <source>
        <dbReference type="EMBL" id="CDM69501.2"/>
    </source>
</evidence>
<dbReference type="PANTHER" id="PTHR47755">
    <property type="entry name" value="CELL DIVISION PROTEIN FTSX"/>
    <property type="match status" value="1"/>
</dbReference>
<protein>
    <recommendedName>
        <fullName evidence="3 10">Cell division protein FtsX</fullName>
    </recommendedName>
</protein>
<evidence type="ECO:0000259" key="13">
    <source>
        <dbReference type="Pfam" id="PF02687"/>
    </source>
</evidence>
<proteinExistence type="inferred from homology"/>
<feature type="transmembrane region" description="Helical" evidence="12">
    <location>
        <begin position="276"/>
        <end position="301"/>
    </location>
</feature>
<feature type="coiled-coil region" evidence="11">
    <location>
        <begin position="72"/>
        <end position="99"/>
    </location>
</feature>
<keyword evidence="11" id="KW-0175">Coiled coil</keyword>
<evidence type="ECO:0000256" key="2">
    <source>
        <dbReference type="ARBA" id="ARBA00007379"/>
    </source>
</evidence>
<evidence type="ECO:0000256" key="5">
    <source>
        <dbReference type="ARBA" id="ARBA00022618"/>
    </source>
</evidence>
<evidence type="ECO:0000256" key="7">
    <source>
        <dbReference type="ARBA" id="ARBA00022989"/>
    </source>
</evidence>
<dbReference type="InterPro" id="IPR058204">
    <property type="entry name" value="FtsX_firmicutes-type"/>
</dbReference>
<feature type="domain" description="FtsX extracellular" evidence="14">
    <location>
        <begin position="87"/>
        <end position="164"/>
    </location>
</feature>
<dbReference type="InterPro" id="IPR003838">
    <property type="entry name" value="ABC3_permease_C"/>
</dbReference>
<comment type="function">
    <text evidence="10">Part of the ABC transporter FtsEX involved in asymmetric cellular division facilitating the initiation of sporulation.</text>
</comment>
<keyword evidence="8 10" id="KW-0472">Membrane</keyword>
<evidence type="ECO:0000259" key="14">
    <source>
        <dbReference type="Pfam" id="PF18075"/>
    </source>
</evidence>
<feature type="transmembrane region" description="Helical" evidence="12">
    <location>
        <begin position="21"/>
        <end position="46"/>
    </location>
</feature>
<dbReference type="KEGG" id="clt:CM240_2364"/>
<keyword evidence="4 10" id="KW-1003">Cell membrane</keyword>
<evidence type="ECO:0000256" key="12">
    <source>
        <dbReference type="SAM" id="Phobius"/>
    </source>
</evidence>
<sequence length="307" mass="34535">MNSVGMFFEDAFKSLKRNRTLTIASVLTVALTMFVLGVFLLTTLIINKNVNSLQDRLELKVFLYVPDTTEAKEAISENVDEIKAQIENDKKEIETILGKSKNVKKYTFVSSEEALESTKEIYGEMLDGFEADFLPESYSIKFSNVEDIEKIKKQLNGIKSIESIKDGKDTAEKFKSMTNTIKVIAAGLFVVLFAVSLFLISNTIRLTVYSRRKEIGIMKNIGATDWFIRWPFVIEGMILGFFGTLISMVSLYGAYYMIYTNIGNNFAGILLEKPNIIISPMSPIFIIGGIILGFMGSMISIRRFLSV</sequence>
<dbReference type="PANTHER" id="PTHR47755:SF1">
    <property type="entry name" value="CELL DIVISION PROTEIN FTSX"/>
    <property type="match status" value="1"/>
</dbReference>
<dbReference type="EMBL" id="HG917868">
    <property type="protein sequence ID" value="CDM69501.2"/>
    <property type="molecule type" value="Genomic_DNA"/>
</dbReference>
<keyword evidence="5 10" id="KW-0132">Cell division</keyword>
<keyword evidence="7 12" id="KW-1133">Transmembrane helix</keyword>
<evidence type="ECO:0000256" key="9">
    <source>
        <dbReference type="ARBA" id="ARBA00023306"/>
    </source>
</evidence>
<dbReference type="Proteomes" id="UP000019426">
    <property type="component" value="Chromosome M2/40_rep1"/>
</dbReference>
<evidence type="ECO:0000256" key="3">
    <source>
        <dbReference type="ARBA" id="ARBA00021907"/>
    </source>
</evidence>
<dbReference type="NCBIfam" id="NF038347">
    <property type="entry name" value="FtsX_Gpos"/>
    <property type="match status" value="1"/>
</dbReference>
<keyword evidence="9 10" id="KW-0131">Cell cycle</keyword>
<evidence type="ECO:0000256" key="8">
    <source>
        <dbReference type="ARBA" id="ARBA00023136"/>
    </source>
</evidence>
<evidence type="ECO:0000313" key="16">
    <source>
        <dbReference type="Proteomes" id="UP000019426"/>
    </source>
</evidence>
<dbReference type="GO" id="GO:0051301">
    <property type="term" value="P:cell division"/>
    <property type="evidence" value="ECO:0007669"/>
    <property type="project" value="UniProtKB-KW"/>
</dbReference>
<feature type="domain" description="ABC3 transporter permease C-terminal" evidence="13">
    <location>
        <begin position="188"/>
        <end position="303"/>
    </location>
</feature>
<dbReference type="Pfam" id="PF02687">
    <property type="entry name" value="FtsX"/>
    <property type="match status" value="1"/>
</dbReference>
<accession>W6RXW9</accession>